<proteinExistence type="predicted"/>
<gene>
    <name evidence="1" type="ORF">BPAG_LOCUS4796</name>
</gene>
<evidence type="ECO:0000313" key="1">
    <source>
        <dbReference type="EMBL" id="VDN85982.1"/>
    </source>
</evidence>
<evidence type="ECO:0000313" key="2">
    <source>
        <dbReference type="Proteomes" id="UP000278627"/>
    </source>
</evidence>
<name>A0A0N4T9E5_BRUPA</name>
<reference evidence="3" key="1">
    <citation type="submission" date="2017-02" db="UniProtKB">
        <authorList>
            <consortium name="WormBaseParasite"/>
        </authorList>
    </citation>
    <scope>IDENTIFICATION</scope>
</reference>
<dbReference type="WBParaSite" id="BPAG_0000483201-mRNA-1">
    <property type="protein sequence ID" value="BPAG_0000483201-mRNA-1"/>
    <property type="gene ID" value="BPAG_0000483201"/>
</dbReference>
<protein>
    <submittedName>
        <fullName evidence="1 3">Uncharacterized protein</fullName>
    </submittedName>
</protein>
<evidence type="ECO:0000313" key="3">
    <source>
        <dbReference type="WBParaSite" id="BPAG_0000483201-mRNA-1"/>
    </source>
</evidence>
<reference evidence="1 2" key="2">
    <citation type="submission" date="2018-11" db="EMBL/GenBank/DDBJ databases">
        <authorList>
            <consortium name="Pathogen Informatics"/>
        </authorList>
    </citation>
    <scope>NUCLEOTIDE SEQUENCE [LARGE SCALE GENOMIC DNA]</scope>
</reference>
<accession>A0A0N4T9E5</accession>
<dbReference type="EMBL" id="UZAD01002709">
    <property type="protein sequence ID" value="VDN85982.1"/>
    <property type="molecule type" value="Genomic_DNA"/>
</dbReference>
<sequence>MRNILNTNFRKEKGRSLLDLSDLDRLRNPVYFRKERENRGGPGHKRLGHFTQQLSTSPLTPYYSSNINWRSRSETSLYCERL</sequence>
<keyword evidence="2" id="KW-1185">Reference proteome</keyword>
<dbReference type="AlphaFoldDB" id="A0A0N4T9E5"/>
<organism evidence="3">
    <name type="scientific">Brugia pahangi</name>
    <name type="common">Filarial nematode worm</name>
    <dbReference type="NCBI Taxonomy" id="6280"/>
    <lineage>
        <taxon>Eukaryota</taxon>
        <taxon>Metazoa</taxon>
        <taxon>Ecdysozoa</taxon>
        <taxon>Nematoda</taxon>
        <taxon>Chromadorea</taxon>
        <taxon>Rhabditida</taxon>
        <taxon>Spirurina</taxon>
        <taxon>Spiruromorpha</taxon>
        <taxon>Filarioidea</taxon>
        <taxon>Onchocercidae</taxon>
        <taxon>Brugia</taxon>
    </lineage>
</organism>
<dbReference type="Proteomes" id="UP000278627">
    <property type="component" value="Unassembled WGS sequence"/>
</dbReference>